<gene>
    <name evidence="3" type="ORF">D8Y22_04765</name>
</gene>
<dbReference type="Gene3D" id="3.20.20.30">
    <property type="entry name" value="Luciferase-like domain"/>
    <property type="match status" value="1"/>
</dbReference>
<dbReference type="OrthoDB" id="7684at2157"/>
<dbReference type="Proteomes" id="UP000318864">
    <property type="component" value="Unassembled WGS sequence"/>
</dbReference>
<evidence type="ECO:0000259" key="2">
    <source>
        <dbReference type="Pfam" id="PF00296"/>
    </source>
</evidence>
<dbReference type="Pfam" id="PF00296">
    <property type="entry name" value="Bac_luciferase"/>
    <property type="match status" value="1"/>
</dbReference>
<name>A0A4S3TNT9_9EURY</name>
<dbReference type="GO" id="GO:0016705">
    <property type="term" value="F:oxidoreductase activity, acting on paired donors, with incorporation or reduction of molecular oxygen"/>
    <property type="evidence" value="ECO:0007669"/>
    <property type="project" value="InterPro"/>
</dbReference>
<evidence type="ECO:0000256" key="1">
    <source>
        <dbReference type="ARBA" id="ARBA00023002"/>
    </source>
</evidence>
<dbReference type="SUPFAM" id="SSF51679">
    <property type="entry name" value="Bacterial luciferase-like"/>
    <property type="match status" value="1"/>
</dbReference>
<organism evidence="3 4">
    <name type="scientific">Salinadaptatus halalkaliphilus</name>
    <dbReference type="NCBI Taxonomy" id="2419781"/>
    <lineage>
        <taxon>Archaea</taxon>
        <taxon>Methanobacteriati</taxon>
        <taxon>Methanobacteriota</taxon>
        <taxon>Stenosarchaea group</taxon>
        <taxon>Halobacteria</taxon>
        <taxon>Halobacteriales</taxon>
        <taxon>Natrialbaceae</taxon>
        <taxon>Salinadaptatus</taxon>
    </lineage>
</organism>
<dbReference type="EMBL" id="RBZW01000013">
    <property type="protein sequence ID" value="THE65989.1"/>
    <property type="molecule type" value="Genomic_DNA"/>
</dbReference>
<dbReference type="PANTHER" id="PTHR43244">
    <property type="match status" value="1"/>
</dbReference>
<evidence type="ECO:0000313" key="3">
    <source>
        <dbReference type="EMBL" id="THE65989.1"/>
    </source>
</evidence>
<dbReference type="InterPro" id="IPR036661">
    <property type="entry name" value="Luciferase-like_sf"/>
</dbReference>
<comment type="caution">
    <text evidence="3">The sequence shown here is derived from an EMBL/GenBank/DDBJ whole genome shotgun (WGS) entry which is preliminary data.</text>
</comment>
<evidence type="ECO:0000313" key="4">
    <source>
        <dbReference type="Proteomes" id="UP000318864"/>
    </source>
</evidence>
<dbReference type="AlphaFoldDB" id="A0A4S3TNT9"/>
<keyword evidence="1" id="KW-0560">Oxidoreductase</keyword>
<reference evidence="3 4" key="1">
    <citation type="submission" date="2018-10" db="EMBL/GenBank/DDBJ databases">
        <title>Natronolimnobius sp. XQ-INN 246 isolated from Inner Mongolia Autonomous Region of China.</title>
        <authorList>
            <person name="Xue Q."/>
        </authorList>
    </citation>
    <scope>NUCLEOTIDE SEQUENCE [LARGE SCALE GENOMIC DNA]</scope>
    <source>
        <strain evidence="3 4">XQ-INN 246</strain>
    </source>
</reference>
<protein>
    <submittedName>
        <fullName evidence="3">LLM class flavin-dependent oxidoreductase</fullName>
    </submittedName>
</protein>
<sequence length="323" mass="34683">MANYGYLLPTRGAVLTSDGEHTLTAKTASDVLGLARRAETMGFSSVWVGDSILAKPRHEPLSTLAAVAAETDAVDLGTAVYLPDLRNPVHVAHQVATVDQLSGGRLKLGVGVGIGSDVEAEYANLDRSFGDRGARTNELLEIATGLWDGNSVDYSGAYYDLEDASIGFEPVGDVPIYVASAAFDPADGFPKLIEERLANYGGGWLPIGIDPGQYSDGFAAIETLLADAGRSTDAFGAGIYLDVVIDEDQSRALERARSFYDRYYPAWPTLTDDQIRAKGAFGPLETVRETIEAYDDAGVDTIAVRFTTDTQREQLRQFASLVQ</sequence>
<dbReference type="InterPro" id="IPR050564">
    <property type="entry name" value="F420-G6PD/mer"/>
</dbReference>
<dbReference type="RefSeq" id="WP_141463575.1">
    <property type="nucleotide sequence ID" value="NZ_RBZW01000013.1"/>
</dbReference>
<keyword evidence="4" id="KW-1185">Reference proteome</keyword>
<dbReference type="PANTHER" id="PTHR43244:SF1">
    <property type="entry name" value="5,10-METHYLENETETRAHYDROMETHANOPTERIN REDUCTASE"/>
    <property type="match status" value="1"/>
</dbReference>
<dbReference type="InterPro" id="IPR011251">
    <property type="entry name" value="Luciferase-like_dom"/>
</dbReference>
<proteinExistence type="predicted"/>
<accession>A0A4S3TNT9</accession>
<feature type="domain" description="Luciferase-like" evidence="2">
    <location>
        <begin position="5"/>
        <end position="300"/>
    </location>
</feature>